<keyword evidence="1 5" id="KW-0489">Methyltransferase</keyword>
<proteinExistence type="predicted"/>
<dbReference type="GO" id="GO:0032259">
    <property type="term" value="P:methylation"/>
    <property type="evidence" value="ECO:0007669"/>
    <property type="project" value="UniProtKB-KW"/>
</dbReference>
<evidence type="ECO:0000256" key="3">
    <source>
        <dbReference type="ARBA" id="ARBA00022691"/>
    </source>
</evidence>
<reference evidence="6" key="1">
    <citation type="submission" date="2016-07" db="EMBL/GenBank/DDBJ databases">
        <title>Frankia sp. NRRL B-16219 Genome sequencing.</title>
        <authorList>
            <person name="Ghodhbane-Gtari F."/>
            <person name="Swanson E."/>
            <person name="Gueddou A."/>
            <person name="Louati M."/>
            <person name="Nouioui I."/>
            <person name="Hezbri K."/>
            <person name="Abebe-Akele F."/>
            <person name="Simpson S."/>
            <person name="Morris K."/>
            <person name="Thomas K."/>
            <person name="Gtari M."/>
            <person name="Tisa L.S."/>
        </authorList>
    </citation>
    <scope>NUCLEOTIDE SEQUENCE [LARGE SCALE GENOMIC DNA]</scope>
    <source>
        <strain evidence="6">NRRL B-16219</strain>
    </source>
</reference>
<dbReference type="InterPro" id="IPR041698">
    <property type="entry name" value="Methyltransf_25"/>
</dbReference>
<dbReference type="CDD" id="cd02440">
    <property type="entry name" value="AdoMet_MTases"/>
    <property type="match status" value="1"/>
</dbReference>
<dbReference type="Gene3D" id="2.20.25.110">
    <property type="entry name" value="S-adenosyl-L-methionine-dependent methyltransferases"/>
    <property type="match status" value="1"/>
</dbReference>
<evidence type="ECO:0000256" key="1">
    <source>
        <dbReference type="ARBA" id="ARBA00022603"/>
    </source>
</evidence>
<dbReference type="OrthoDB" id="279734at2"/>
<evidence type="ECO:0000256" key="2">
    <source>
        <dbReference type="ARBA" id="ARBA00022679"/>
    </source>
</evidence>
<accession>A0A1S1PT61</accession>
<dbReference type="Pfam" id="PF13649">
    <property type="entry name" value="Methyltransf_25"/>
    <property type="match status" value="1"/>
</dbReference>
<gene>
    <name evidence="5" type="ORF">BBK14_06365</name>
</gene>
<dbReference type="Proteomes" id="UP000179769">
    <property type="component" value="Unassembled WGS sequence"/>
</dbReference>
<dbReference type="Gene3D" id="3.40.50.150">
    <property type="entry name" value="Vaccinia Virus protein VP39"/>
    <property type="match status" value="1"/>
</dbReference>
<evidence type="ECO:0000313" key="6">
    <source>
        <dbReference type="Proteomes" id="UP000179769"/>
    </source>
</evidence>
<dbReference type="AlphaFoldDB" id="A0A1S1PT61"/>
<dbReference type="PANTHER" id="PTHR43464:SF19">
    <property type="entry name" value="UBIQUINONE BIOSYNTHESIS O-METHYLTRANSFERASE, MITOCHONDRIAL"/>
    <property type="match status" value="1"/>
</dbReference>
<dbReference type="RefSeq" id="WP_071065637.1">
    <property type="nucleotide sequence ID" value="NZ_MAXA01000235.1"/>
</dbReference>
<keyword evidence="3" id="KW-0949">S-adenosyl-L-methionine</keyword>
<comment type="caution">
    <text evidence="5">The sequence shown here is derived from an EMBL/GenBank/DDBJ whole genome shotgun (WGS) entry which is preliminary data.</text>
</comment>
<evidence type="ECO:0000259" key="4">
    <source>
        <dbReference type="Pfam" id="PF13649"/>
    </source>
</evidence>
<keyword evidence="6" id="KW-1185">Reference proteome</keyword>
<organism evidence="5 6">
    <name type="scientific">Parafrankia soli</name>
    <dbReference type="NCBI Taxonomy" id="2599596"/>
    <lineage>
        <taxon>Bacteria</taxon>
        <taxon>Bacillati</taxon>
        <taxon>Actinomycetota</taxon>
        <taxon>Actinomycetes</taxon>
        <taxon>Frankiales</taxon>
        <taxon>Frankiaceae</taxon>
        <taxon>Parafrankia</taxon>
    </lineage>
</organism>
<sequence>MTYVVTLQSTSKEISALSAHSSVSSSSTQLTDQTGEPSPEWFTEFFTELPNEFWRRAATPEMTAADVDFVETRLGLAPGSRIIDVPCGSGRHSLALAERGHRVTGVDLSAEAIEHARRAAAATGTAVEFVLGDMREIAPSGSFDAAVCLGNSFGYLTPAQTAEFVRSLAAAVRPGGGLVLDFGATAESVLPGFTGEARVMRTGDITTEATVDYDVARSRMLSRYRFTRGDNVLDTTAVHHVYTCGHIGDLLGAAGFTDIGRHSDPDGTPYRLGAGRLLVTARRGRLPAVPSGPQQVMDTESSRS</sequence>
<dbReference type="InterPro" id="IPR029063">
    <property type="entry name" value="SAM-dependent_MTases_sf"/>
</dbReference>
<keyword evidence="2 5" id="KW-0808">Transferase</keyword>
<dbReference type="SUPFAM" id="SSF53335">
    <property type="entry name" value="S-adenosyl-L-methionine-dependent methyltransferases"/>
    <property type="match status" value="1"/>
</dbReference>
<dbReference type="EMBL" id="MAXA01000235">
    <property type="protein sequence ID" value="OHV24459.1"/>
    <property type="molecule type" value="Genomic_DNA"/>
</dbReference>
<evidence type="ECO:0000313" key="5">
    <source>
        <dbReference type="EMBL" id="OHV24459.1"/>
    </source>
</evidence>
<protein>
    <submittedName>
        <fullName evidence="5">Methyltransferase</fullName>
    </submittedName>
</protein>
<name>A0A1S1PT61_9ACTN</name>
<dbReference type="PANTHER" id="PTHR43464">
    <property type="entry name" value="METHYLTRANSFERASE"/>
    <property type="match status" value="1"/>
</dbReference>
<dbReference type="GO" id="GO:0008168">
    <property type="term" value="F:methyltransferase activity"/>
    <property type="evidence" value="ECO:0007669"/>
    <property type="project" value="UniProtKB-KW"/>
</dbReference>
<feature type="domain" description="Methyltransferase" evidence="4">
    <location>
        <begin position="82"/>
        <end position="176"/>
    </location>
</feature>